<sequence length="59" mass="6972">MIRRHQKRRNPFQGKPCGCDKMIPESIFFSAAMFSMWLSWIKSCLKRSKFDTISILGFN</sequence>
<organism evidence="1">
    <name type="scientific">Oryza brachyantha</name>
    <name type="common">malo sina</name>
    <dbReference type="NCBI Taxonomy" id="4533"/>
    <lineage>
        <taxon>Eukaryota</taxon>
        <taxon>Viridiplantae</taxon>
        <taxon>Streptophyta</taxon>
        <taxon>Embryophyta</taxon>
        <taxon>Tracheophyta</taxon>
        <taxon>Spermatophyta</taxon>
        <taxon>Magnoliopsida</taxon>
        <taxon>Liliopsida</taxon>
        <taxon>Poales</taxon>
        <taxon>Poaceae</taxon>
        <taxon>BOP clade</taxon>
        <taxon>Oryzoideae</taxon>
        <taxon>Oryzeae</taxon>
        <taxon>Oryzinae</taxon>
        <taxon>Oryza</taxon>
    </lineage>
</organism>
<proteinExistence type="predicted"/>
<dbReference type="Gramene" id="OB04G12110.1">
    <property type="protein sequence ID" value="OB04G12110.1"/>
    <property type="gene ID" value="OB04G12110"/>
</dbReference>
<evidence type="ECO:0000313" key="1">
    <source>
        <dbReference type="EnsemblPlants" id="OB04G12110.1"/>
    </source>
</evidence>
<reference evidence="1" key="1">
    <citation type="journal article" date="2013" name="Nat. Commun.">
        <title>Whole-genome sequencing of Oryza brachyantha reveals mechanisms underlying Oryza genome evolution.</title>
        <authorList>
            <person name="Chen J."/>
            <person name="Huang Q."/>
            <person name="Gao D."/>
            <person name="Wang J."/>
            <person name="Lang Y."/>
            <person name="Liu T."/>
            <person name="Li B."/>
            <person name="Bai Z."/>
            <person name="Luis Goicoechea J."/>
            <person name="Liang C."/>
            <person name="Chen C."/>
            <person name="Zhang W."/>
            <person name="Sun S."/>
            <person name="Liao Y."/>
            <person name="Zhang X."/>
            <person name="Yang L."/>
            <person name="Song C."/>
            <person name="Wang M."/>
            <person name="Shi J."/>
            <person name="Liu G."/>
            <person name="Liu J."/>
            <person name="Zhou H."/>
            <person name="Zhou W."/>
            <person name="Yu Q."/>
            <person name="An N."/>
            <person name="Chen Y."/>
            <person name="Cai Q."/>
            <person name="Wang B."/>
            <person name="Liu B."/>
            <person name="Min J."/>
            <person name="Huang Y."/>
            <person name="Wu H."/>
            <person name="Li Z."/>
            <person name="Zhang Y."/>
            <person name="Yin Y."/>
            <person name="Song W."/>
            <person name="Jiang J."/>
            <person name="Jackson S.A."/>
            <person name="Wing R.A."/>
            <person name="Wang J."/>
            <person name="Chen M."/>
        </authorList>
    </citation>
    <scope>NUCLEOTIDE SEQUENCE [LARGE SCALE GENOMIC DNA]</scope>
    <source>
        <strain evidence="1">cv. IRGC 101232</strain>
    </source>
</reference>
<dbReference type="AlphaFoldDB" id="J3LVN6"/>
<name>J3LVN6_ORYBR</name>
<protein>
    <submittedName>
        <fullName evidence="1">Uncharacterized protein</fullName>
    </submittedName>
</protein>
<dbReference type="HOGENOM" id="CLU_2964576_0_0_1"/>
<reference evidence="1" key="2">
    <citation type="submission" date="2013-04" db="UniProtKB">
        <authorList>
            <consortium name="EnsemblPlants"/>
        </authorList>
    </citation>
    <scope>IDENTIFICATION</scope>
</reference>
<dbReference type="Proteomes" id="UP000006038">
    <property type="component" value="Chromosome 4"/>
</dbReference>
<dbReference type="EnsemblPlants" id="OB04G12110.1">
    <property type="protein sequence ID" value="OB04G12110.1"/>
    <property type="gene ID" value="OB04G12110"/>
</dbReference>
<keyword evidence="2" id="KW-1185">Reference proteome</keyword>
<evidence type="ECO:0000313" key="2">
    <source>
        <dbReference type="Proteomes" id="UP000006038"/>
    </source>
</evidence>
<accession>J3LVN6</accession>